<dbReference type="InterPro" id="IPR005225">
    <property type="entry name" value="Small_GTP-bd"/>
</dbReference>
<dbReference type="GO" id="GO:0016020">
    <property type="term" value="C:membrane"/>
    <property type="evidence" value="ECO:0007669"/>
    <property type="project" value="InterPro"/>
</dbReference>
<dbReference type="NCBIfam" id="TIGR00231">
    <property type="entry name" value="small_GTP"/>
    <property type="match status" value="1"/>
</dbReference>
<comment type="similarity">
    <text evidence="1">Belongs to the small GTPase superfamily. Rho family.</text>
</comment>
<dbReference type="Proteomes" id="UP000014680">
    <property type="component" value="Unassembled WGS sequence"/>
</dbReference>
<dbReference type="GO" id="GO:0005525">
    <property type="term" value="F:GTP binding"/>
    <property type="evidence" value="ECO:0007669"/>
    <property type="project" value="UniProtKB-KW"/>
</dbReference>
<feature type="non-terminal residue" evidence="4">
    <location>
        <position position="160"/>
    </location>
</feature>
<dbReference type="GO" id="GO:0003924">
    <property type="term" value="F:GTPase activity"/>
    <property type="evidence" value="ECO:0007669"/>
    <property type="project" value="InterPro"/>
</dbReference>
<sequence length="160" mass="17738">MSQYNINIVMLGQGSVGKSAITLQLISSKFVMTYSPTIEESFKTTLMVDDKMIAVTVTDTSGQEEYNALSEYYMRKGDGFVVVYSIVIESTFDKVDDIHKQLQAVFENDPDHVPIILVGNKCDLGNERTVPTAKGKALADSWNALFIESSAKDNINIKEL</sequence>
<dbReference type="KEGG" id="eiv:EIN_495190"/>
<protein>
    <submittedName>
        <fullName evidence="4">Uncharacterized protein</fullName>
    </submittedName>
</protein>
<accession>A0A0A1TZP5</accession>
<evidence type="ECO:0000313" key="5">
    <source>
        <dbReference type="Proteomes" id="UP000014680"/>
    </source>
</evidence>
<dbReference type="EMBL" id="KB206864">
    <property type="protein sequence ID" value="ELP87084.1"/>
    <property type="molecule type" value="Genomic_DNA"/>
</dbReference>
<dbReference type="Pfam" id="PF00071">
    <property type="entry name" value="Ras"/>
    <property type="match status" value="1"/>
</dbReference>
<dbReference type="CDD" id="cd00876">
    <property type="entry name" value="Ras"/>
    <property type="match status" value="1"/>
</dbReference>
<gene>
    <name evidence="4" type="ORF">EIN_495190</name>
</gene>
<dbReference type="GeneID" id="14886088"/>
<dbReference type="SMART" id="SM00173">
    <property type="entry name" value="RAS"/>
    <property type="match status" value="1"/>
</dbReference>
<evidence type="ECO:0000256" key="3">
    <source>
        <dbReference type="ARBA" id="ARBA00023134"/>
    </source>
</evidence>
<dbReference type="SMART" id="SM00174">
    <property type="entry name" value="RHO"/>
    <property type="match status" value="1"/>
</dbReference>
<proteinExistence type="inferred from homology"/>
<dbReference type="FunFam" id="3.40.50.300:FF:001423">
    <property type="entry name" value="Ras family GTPase"/>
    <property type="match status" value="1"/>
</dbReference>
<dbReference type="PANTHER" id="PTHR24070">
    <property type="entry name" value="RAS, DI-RAS, AND RHEB FAMILY MEMBERS OF SMALL GTPASE SUPERFAMILY"/>
    <property type="match status" value="1"/>
</dbReference>
<reference evidence="4 5" key="1">
    <citation type="submission" date="2012-10" db="EMBL/GenBank/DDBJ databases">
        <authorList>
            <person name="Zafar N."/>
            <person name="Inman J."/>
            <person name="Hall N."/>
            <person name="Lorenzi H."/>
            <person name="Caler E."/>
        </authorList>
    </citation>
    <scope>NUCLEOTIDE SEQUENCE [LARGE SCALE GENOMIC DNA]</scope>
    <source>
        <strain evidence="4 5">IP1</strain>
    </source>
</reference>
<name>A0A0A1TZP5_ENTIV</name>
<keyword evidence="5" id="KW-1185">Reference proteome</keyword>
<dbReference type="RefSeq" id="XP_004253855.1">
    <property type="nucleotide sequence ID" value="XM_004253807.1"/>
</dbReference>
<dbReference type="PRINTS" id="PR00449">
    <property type="entry name" value="RASTRNSFRMNG"/>
</dbReference>
<dbReference type="PROSITE" id="PS51419">
    <property type="entry name" value="RAB"/>
    <property type="match status" value="1"/>
</dbReference>
<dbReference type="InterPro" id="IPR020849">
    <property type="entry name" value="Small_GTPase_Ras-type"/>
</dbReference>
<keyword evidence="3" id="KW-0342">GTP-binding</keyword>
<dbReference type="PROSITE" id="PS51420">
    <property type="entry name" value="RHO"/>
    <property type="match status" value="1"/>
</dbReference>
<dbReference type="Gene3D" id="3.40.50.300">
    <property type="entry name" value="P-loop containing nucleotide triphosphate hydrolases"/>
    <property type="match status" value="1"/>
</dbReference>
<dbReference type="InterPro" id="IPR001806">
    <property type="entry name" value="Small_GTPase"/>
</dbReference>
<dbReference type="SMART" id="SM00175">
    <property type="entry name" value="RAB"/>
    <property type="match status" value="1"/>
</dbReference>
<dbReference type="OrthoDB" id="5976022at2759"/>
<keyword evidence="2" id="KW-0547">Nucleotide-binding</keyword>
<dbReference type="VEuPathDB" id="AmoebaDB:EIN_495190"/>
<dbReference type="InterPro" id="IPR027417">
    <property type="entry name" value="P-loop_NTPase"/>
</dbReference>
<evidence type="ECO:0000313" key="4">
    <source>
        <dbReference type="EMBL" id="ELP87084.1"/>
    </source>
</evidence>
<evidence type="ECO:0000256" key="2">
    <source>
        <dbReference type="ARBA" id="ARBA00022741"/>
    </source>
</evidence>
<evidence type="ECO:0000256" key="1">
    <source>
        <dbReference type="ARBA" id="ARBA00010142"/>
    </source>
</evidence>
<dbReference type="AlphaFoldDB" id="A0A0A1TZP5"/>
<dbReference type="SUPFAM" id="SSF52540">
    <property type="entry name" value="P-loop containing nucleoside triphosphate hydrolases"/>
    <property type="match status" value="1"/>
</dbReference>
<organism evidence="4 5">
    <name type="scientific">Entamoeba invadens IP1</name>
    <dbReference type="NCBI Taxonomy" id="370355"/>
    <lineage>
        <taxon>Eukaryota</taxon>
        <taxon>Amoebozoa</taxon>
        <taxon>Evosea</taxon>
        <taxon>Archamoebae</taxon>
        <taxon>Mastigamoebida</taxon>
        <taxon>Entamoebidae</taxon>
        <taxon>Entamoeba</taxon>
    </lineage>
</organism>
<dbReference type="OMA" id="QFMYNEY"/>
<dbReference type="GO" id="GO:0007165">
    <property type="term" value="P:signal transduction"/>
    <property type="evidence" value="ECO:0007669"/>
    <property type="project" value="InterPro"/>
</dbReference>
<dbReference type="PROSITE" id="PS51421">
    <property type="entry name" value="RAS"/>
    <property type="match status" value="1"/>
</dbReference>